<protein>
    <submittedName>
        <fullName evidence="5">Major royal jelly protein-domain-containing protein</fullName>
    </submittedName>
</protein>
<evidence type="ECO:0000256" key="1">
    <source>
        <dbReference type="ARBA" id="ARBA00004613"/>
    </source>
</evidence>
<accession>A0A9P9ELV1</accession>
<sequence length="426" mass="46363">MFSSLLSPPGFLFLLGIVTSTFAQNQSSQLISDPGVAGPEVEVVHLYNDQWPTGITISRNGRRFSNYPPGLDSNNTNNGTNNKYTVAELLPNSTERPYPNFEINNPPGGSINYSTYPATGANHINHLIGVQSVVLDPQDRLWILDTGRALTPDGTLVLASPGGPKLVCVSLTNDTVIRTIVFPPTVAYAASYLNDVRFDLRANLTEAGEGVAYITDSSAEGRNGIVVVDLGTGESWRHLDGTKEVRAERGFVPFVWGVPLYYLPRPGEPITTVPLGADGIALSSDGEQLFWGPVGGRGLWSIPTARLRARGPESEILAQGSVKFRGERGVSDGFETDTNGRIYAGNMEQNGILLFDPRNGTVSTFVRDPRINWVDTMSIASDGYLYFTNNQLAFSAGFYPGTDRRVKPFALMRVRLPDNGTRVFLQ</sequence>
<dbReference type="AlphaFoldDB" id="A0A9P9ELV1"/>
<reference evidence="5" key="1">
    <citation type="journal article" date="2021" name="Nat. Commun.">
        <title>Genetic determinants of endophytism in the Arabidopsis root mycobiome.</title>
        <authorList>
            <person name="Mesny F."/>
            <person name="Miyauchi S."/>
            <person name="Thiergart T."/>
            <person name="Pickel B."/>
            <person name="Atanasova L."/>
            <person name="Karlsson M."/>
            <person name="Huettel B."/>
            <person name="Barry K.W."/>
            <person name="Haridas S."/>
            <person name="Chen C."/>
            <person name="Bauer D."/>
            <person name="Andreopoulos W."/>
            <person name="Pangilinan J."/>
            <person name="LaButti K."/>
            <person name="Riley R."/>
            <person name="Lipzen A."/>
            <person name="Clum A."/>
            <person name="Drula E."/>
            <person name="Henrissat B."/>
            <person name="Kohler A."/>
            <person name="Grigoriev I.V."/>
            <person name="Martin F.M."/>
            <person name="Hacquard S."/>
        </authorList>
    </citation>
    <scope>NUCLEOTIDE SEQUENCE</scope>
    <source>
        <strain evidence="5">MPI-CAGE-CH-0243</strain>
    </source>
</reference>
<comment type="similarity">
    <text evidence="2">Belongs to the major royal jelly protein family.</text>
</comment>
<evidence type="ECO:0000256" key="4">
    <source>
        <dbReference type="SAM" id="SignalP"/>
    </source>
</evidence>
<evidence type="ECO:0000313" key="5">
    <source>
        <dbReference type="EMBL" id="KAH7139346.1"/>
    </source>
</evidence>
<dbReference type="Pfam" id="PF03022">
    <property type="entry name" value="MRJP"/>
    <property type="match status" value="1"/>
</dbReference>
<dbReference type="OrthoDB" id="7776143at2759"/>
<gene>
    <name evidence="5" type="ORF">B0J11DRAFT_452256</name>
</gene>
<evidence type="ECO:0000256" key="3">
    <source>
        <dbReference type="ARBA" id="ARBA00022525"/>
    </source>
</evidence>
<dbReference type="EMBL" id="JAGMWT010000001">
    <property type="protein sequence ID" value="KAH7139346.1"/>
    <property type="molecule type" value="Genomic_DNA"/>
</dbReference>
<dbReference type="SUPFAM" id="SSF101898">
    <property type="entry name" value="NHL repeat"/>
    <property type="match status" value="1"/>
</dbReference>
<dbReference type="InterPro" id="IPR011042">
    <property type="entry name" value="6-blade_b-propeller_TolB-like"/>
</dbReference>
<dbReference type="GO" id="GO:0005576">
    <property type="term" value="C:extracellular region"/>
    <property type="evidence" value="ECO:0007669"/>
    <property type="project" value="UniProtKB-SubCell"/>
</dbReference>
<dbReference type="PANTHER" id="PTHR10009:SF18">
    <property type="entry name" value="PROTEIN YELLOW-LIKE PROTEIN"/>
    <property type="match status" value="1"/>
</dbReference>
<organism evidence="5 6">
    <name type="scientific">Dendryphion nanum</name>
    <dbReference type="NCBI Taxonomy" id="256645"/>
    <lineage>
        <taxon>Eukaryota</taxon>
        <taxon>Fungi</taxon>
        <taxon>Dikarya</taxon>
        <taxon>Ascomycota</taxon>
        <taxon>Pezizomycotina</taxon>
        <taxon>Dothideomycetes</taxon>
        <taxon>Pleosporomycetidae</taxon>
        <taxon>Pleosporales</taxon>
        <taxon>Torulaceae</taxon>
        <taxon>Dendryphion</taxon>
    </lineage>
</organism>
<keyword evidence="4" id="KW-0732">Signal</keyword>
<keyword evidence="6" id="KW-1185">Reference proteome</keyword>
<evidence type="ECO:0000313" key="6">
    <source>
        <dbReference type="Proteomes" id="UP000700596"/>
    </source>
</evidence>
<comment type="caution">
    <text evidence="5">The sequence shown here is derived from an EMBL/GenBank/DDBJ whole genome shotgun (WGS) entry which is preliminary data.</text>
</comment>
<feature type="signal peptide" evidence="4">
    <location>
        <begin position="1"/>
        <end position="23"/>
    </location>
</feature>
<dbReference type="Gene3D" id="2.120.10.30">
    <property type="entry name" value="TolB, C-terminal domain"/>
    <property type="match status" value="1"/>
</dbReference>
<dbReference type="InterPro" id="IPR017996">
    <property type="entry name" value="MRJP/yellow-related"/>
</dbReference>
<proteinExistence type="inferred from homology"/>
<comment type="subcellular location">
    <subcellularLocation>
        <location evidence="1">Secreted</location>
    </subcellularLocation>
</comment>
<name>A0A9P9ELV1_9PLEO</name>
<keyword evidence="3" id="KW-0964">Secreted</keyword>
<dbReference type="Proteomes" id="UP000700596">
    <property type="component" value="Unassembled WGS sequence"/>
</dbReference>
<dbReference type="PANTHER" id="PTHR10009">
    <property type="entry name" value="PROTEIN YELLOW-RELATED"/>
    <property type="match status" value="1"/>
</dbReference>
<evidence type="ECO:0000256" key="2">
    <source>
        <dbReference type="ARBA" id="ARBA00009127"/>
    </source>
</evidence>
<feature type="chain" id="PRO_5040236412" evidence="4">
    <location>
        <begin position="24"/>
        <end position="426"/>
    </location>
</feature>